<dbReference type="Gene3D" id="3.30.565.10">
    <property type="entry name" value="Histidine kinase-like ATPase, C-terminal domain"/>
    <property type="match status" value="1"/>
</dbReference>
<reference evidence="2" key="1">
    <citation type="journal article" date="2019" name="Int. J. Syst. Evol. Microbiol.">
        <title>The Global Catalogue of Microorganisms (GCM) 10K type strain sequencing project: providing services to taxonomists for standard genome sequencing and annotation.</title>
        <authorList>
            <consortium name="The Broad Institute Genomics Platform"/>
            <consortium name="The Broad Institute Genome Sequencing Center for Infectious Disease"/>
            <person name="Wu L."/>
            <person name="Ma J."/>
        </authorList>
    </citation>
    <scope>NUCLEOTIDE SEQUENCE [LARGE SCALE GENOMIC DNA]</scope>
    <source>
        <strain evidence="2">XZYJ18</strain>
    </source>
</reference>
<comment type="caution">
    <text evidence="1">The sequence shown here is derived from an EMBL/GenBank/DDBJ whole genome shotgun (WGS) entry which is preliminary data.</text>
</comment>
<dbReference type="EMBL" id="JBHSFQ010000031">
    <property type="protein sequence ID" value="MFC4564966.1"/>
    <property type="molecule type" value="Genomic_DNA"/>
</dbReference>
<dbReference type="RefSeq" id="WP_378578553.1">
    <property type="nucleotide sequence ID" value="NZ_JBHSFQ010000031.1"/>
</dbReference>
<dbReference type="InterPro" id="IPR036890">
    <property type="entry name" value="HATPase_C_sf"/>
</dbReference>
<evidence type="ECO:0000313" key="2">
    <source>
        <dbReference type="Proteomes" id="UP001595923"/>
    </source>
</evidence>
<keyword evidence="2" id="KW-1185">Reference proteome</keyword>
<gene>
    <name evidence="1" type="ORF">ACFO4E_24160</name>
</gene>
<dbReference type="Proteomes" id="UP001595923">
    <property type="component" value="Unassembled WGS sequence"/>
</dbReference>
<name>A0ABV9E3R1_9ACTN</name>
<protein>
    <submittedName>
        <fullName evidence="1">Uncharacterized protein</fullName>
    </submittedName>
</protein>
<proteinExistence type="predicted"/>
<sequence>MLLLAPDRLRLEVTDSGLTERRPAMASSAAPDWFENERHRGLFLVSALALAWGHRPVLDHPALNLGLTVWADFTLDPAAIPSGLPPFVHAG</sequence>
<organism evidence="1 2">
    <name type="scientific">Nocardiopsis mangrovi</name>
    <dbReference type="NCBI Taxonomy" id="1179818"/>
    <lineage>
        <taxon>Bacteria</taxon>
        <taxon>Bacillati</taxon>
        <taxon>Actinomycetota</taxon>
        <taxon>Actinomycetes</taxon>
        <taxon>Streptosporangiales</taxon>
        <taxon>Nocardiopsidaceae</taxon>
        <taxon>Nocardiopsis</taxon>
    </lineage>
</organism>
<accession>A0ABV9E3R1</accession>
<evidence type="ECO:0000313" key="1">
    <source>
        <dbReference type="EMBL" id="MFC4564966.1"/>
    </source>
</evidence>